<dbReference type="InterPro" id="IPR035965">
    <property type="entry name" value="PAS-like_dom_sf"/>
</dbReference>
<dbReference type="Gene3D" id="3.30.450.20">
    <property type="entry name" value="PAS domain"/>
    <property type="match status" value="1"/>
</dbReference>
<reference evidence="1" key="1">
    <citation type="submission" date="2020-04" db="EMBL/GenBank/DDBJ databases">
        <authorList>
            <person name="Alioto T."/>
            <person name="Alioto T."/>
            <person name="Gomez Garrido J."/>
        </authorList>
    </citation>
    <scope>NUCLEOTIDE SEQUENCE</scope>
    <source>
        <strain evidence="1">A484AB</strain>
    </source>
</reference>
<dbReference type="PANTHER" id="PTHR23042">
    <property type="entry name" value="CIRCADIAN PROTEIN CLOCK/ARNT/BMAL/PAS"/>
    <property type="match status" value="1"/>
</dbReference>
<organism evidence="1 2">
    <name type="scientific">Paramuricea clavata</name>
    <name type="common">Red gorgonian</name>
    <name type="synonym">Violescent sea-whip</name>
    <dbReference type="NCBI Taxonomy" id="317549"/>
    <lineage>
        <taxon>Eukaryota</taxon>
        <taxon>Metazoa</taxon>
        <taxon>Cnidaria</taxon>
        <taxon>Anthozoa</taxon>
        <taxon>Octocorallia</taxon>
        <taxon>Malacalcyonacea</taxon>
        <taxon>Plexauridae</taxon>
        <taxon>Paramuricea</taxon>
    </lineage>
</organism>
<proteinExistence type="predicted"/>
<dbReference type="AlphaFoldDB" id="A0A7D9K122"/>
<dbReference type="SMART" id="SM00086">
    <property type="entry name" value="PAC"/>
    <property type="match status" value="1"/>
</dbReference>
<keyword evidence="2" id="KW-1185">Reference proteome</keyword>
<evidence type="ECO:0000313" key="2">
    <source>
        <dbReference type="Proteomes" id="UP001152795"/>
    </source>
</evidence>
<name>A0A7D9K122_PARCT</name>
<dbReference type="OrthoDB" id="71302at2759"/>
<dbReference type="Proteomes" id="UP001152795">
    <property type="component" value="Unassembled WGS sequence"/>
</dbReference>
<dbReference type="InterPro" id="IPR001610">
    <property type="entry name" value="PAC"/>
</dbReference>
<dbReference type="Pfam" id="PF14598">
    <property type="entry name" value="PAS_11"/>
    <property type="match status" value="1"/>
</dbReference>
<gene>
    <name evidence="1" type="ORF">PACLA_8A049115</name>
</gene>
<sequence length="280" mass="31311">MMESYDQVVKTKGQNLSVEFRFRNKRGTYVKIRTVCFSFQNPFTDEPEYIVCNNTIVRNKSLDTDFQSIAPNGTWSTTLGLADVAGSPGESFLAQNFLHRPTVTKRFSELPQTAPVYMGSNPVQSFSLVNFPSAPEDRTGQVRIPSMEANNYEFNPRKLDAMGTDKGSLVRFGLSPSALERSQFMTDESRFRQTPIQYRQVPSTTAELSEMQRLVSQGSYLNNNVDINNLERSLDVKPALQHMSAYDAQISSANPLAINPSLMTSSAAGNRGYPYSNCHI</sequence>
<dbReference type="EMBL" id="CACRXK020025062">
    <property type="protein sequence ID" value="CAB4039198.1"/>
    <property type="molecule type" value="Genomic_DNA"/>
</dbReference>
<keyword evidence="1" id="KW-0675">Receptor</keyword>
<dbReference type="InterPro" id="IPR050933">
    <property type="entry name" value="Circadian_TF"/>
</dbReference>
<dbReference type="SUPFAM" id="SSF55785">
    <property type="entry name" value="PYP-like sensor domain (PAS domain)"/>
    <property type="match status" value="1"/>
</dbReference>
<comment type="caution">
    <text evidence="1">The sequence shown here is derived from an EMBL/GenBank/DDBJ whole genome shotgun (WGS) entry which is preliminary data.</text>
</comment>
<accession>A0A7D9K122</accession>
<protein>
    <submittedName>
        <fullName evidence="1">Aryl hydrocarbon receptor nuclear translocator homolog</fullName>
    </submittedName>
</protein>
<evidence type="ECO:0000313" key="1">
    <source>
        <dbReference type="EMBL" id="CAB4039198.1"/>
    </source>
</evidence>